<dbReference type="AlphaFoldDB" id="A0A6J4JZY0"/>
<accession>A0A6J4JZY0</accession>
<sequence length="41" mass="4352">MGTSFSYFSQFSAASWEIGITTGNLFSGSVVTTLFQGLTLP</sequence>
<proteinExistence type="predicted"/>
<name>A0A6J4JZY0_9CYAN</name>
<dbReference type="EMBL" id="CADCTM010000763">
    <property type="protein sequence ID" value="CAA9291585.1"/>
    <property type="molecule type" value="Genomic_DNA"/>
</dbReference>
<evidence type="ECO:0000313" key="1">
    <source>
        <dbReference type="EMBL" id="CAA9291585.1"/>
    </source>
</evidence>
<protein>
    <submittedName>
        <fullName evidence="1">Uncharacterized protein</fullName>
    </submittedName>
</protein>
<organism evidence="1">
    <name type="scientific">uncultured Coleofasciculus sp</name>
    <dbReference type="NCBI Taxonomy" id="1267456"/>
    <lineage>
        <taxon>Bacteria</taxon>
        <taxon>Bacillati</taxon>
        <taxon>Cyanobacteriota</taxon>
        <taxon>Cyanophyceae</taxon>
        <taxon>Coleofasciculales</taxon>
        <taxon>Coleofasciculaceae</taxon>
        <taxon>Coleofasciculus</taxon>
        <taxon>environmental samples</taxon>
    </lineage>
</organism>
<gene>
    <name evidence="1" type="ORF">AVDCRST_MAG92-4417</name>
</gene>
<reference evidence="1" key="1">
    <citation type="submission" date="2020-02" db="EMBL/GenBank/DDBJ databases">
        <authorList>
            <person name="Meier V. D."/>
        </authorList>
    </citation>
    <scope>NUCLEOTIDE SEQUENCE</scope>
    <source>
        <strain evidence="1">AVDCRST_MAG92</strain>
    </source>
</reference>